<dbReference type="Proteomes" id="UP001562457">
    <property type="component" value="Unassembled WGS sequence"/>
</dbReference>
<protein>
    <submittedName>
        <fullName evidence="2">Uncharacterized protein</fullName>
    </submittedName>
</protein>
<evidence type="ECO:0000313" key="3">
    <source>
        <dbReference type="Proteomes" id="UP001562457"/>
    </source>
</evidence>
<accession>A0ABQ0D2P3</accession>
<feature type="transmembrane region" description="Helical" evidence="1">
    <location>
        <begin position="9"/>
        <end position="30"/>
    </location>
</feature>
<proteinExistence type="predicted"/>
<dbReference type="EMBL" id="BAAFHN010000009">
    <property type="protein sequence ID" value="GAB0172598.1"/>
    <property type="molecule type" value="Genomic_DNA"/>
</dbReference>
<organism evidence="2 3">
    <name type="scientific">Helicobacter trogontum</name>
    <dbReference type="NCBI Taxonomy" id="50960"/>
    <lineage>
        <taxon>Bacteria</taxon>
        <taxon>Pseudomonadati</taxon>
        <taxon>Campylobacterota</taxon>
        <taxon>Epsilonproteobacteria</taxon>
        <taxon>Campylobacterales</taxon>
        <taxon>Helicobacteraceae</taxon>
        <taxon>Helicobacter</taxon>
    </lineage>
</organism>
<keyword evidence="1" id="KW-0472">Membrane</keyword>
<sequence length="98" mass="11586">MKVLQKKEIVVVVYLYLFIIFFQLCSFGEFEKIKNFAQIATQVLEKGYDVRHEMTMAIPPPTVAITELSIGFMHVMKTRFYHHKDWKECIPNAEFLIL</sequence>
<keyword evidence="1" id="KW-1133">Transmembrane helix</keyword>
<reference evidence="2 3" key="1">
    <citation type="submission" date="2024-06" db="EMBL/GenBank/DDBJ databases">
        <title>Draft genome sequence of Helicobacter trogontum NHP16-4001.</title>
        <authorList>
            <person name="Rimbara E."/>
            <person name="Suzuki M."/>
        </authorList>
    </citation>
    <scope>NUCLEOTIDE SEQUENCE [LARGE SCALE GENOMIC DNA]</scope>
    <source>
        <strain evidence="2 3">NHP16-4001</strain>
    </source>
</reference>
<comment type="caution">
    <text evidence="2">The sequence shown here is derived from an EMBL/GenBank/DDBJ whole genome shotgun (WGS) entry which is preliminary data.</text>
</comment>
<keyword evidence="3" id="KW-1185">Reference proteome</keyword>
<evidence type="ECO:0000313" key="2">
    <source>
        <dbReference type="EMBL" id="GAB0172598.1"/>
    </source>
</evidence>
<evidence type="ECO:0000256" key="1">
    <source>
        <dbReference type="SAM" id="Phobius"/>
    </source>
</evidence>
<gene>
    <name evidence="2" type="ORF">NHP164001_06110</name>
</gene>
<name>A0ABQ0D2P3_9HELI</name>
<keyword evidence="1" id="KW-0812">Transmembrane</keyword>